<accession>A0A9P6VWH4</accession>
<dbReference type="EMBL" id="PUHQ01000105">
    <property type="protein sequence ID" value="KAG0656054.1"/>
    <property type="molecule type" value="Genomic_DNA"/>
</dbReference>
<organism evidence="1 2">
    <name type="scientific">Rhodotorula mucilaginosa</name>
    <name type="common">Yeast</name>
    <name type="synonym">Rhodotorula rubra</name>
    <dbReference type="NCBI Taxonomy" id="5537"/>
    <lineage>
        <taxon>Eukaryota</taxon>
        <taxon>Fungi</taxon>
        <taxon>Dikarya</taxon>
        <taxon>Basidiomycota</taxon>
        <taxon>Pucciniomycotina</taxon>
        <taxon>Microbotryomycetes</taxon>
        <taxon>Sporidiobolales</taxon>
        <taxon>Sporidiobolaceae</taxon>
        <taxon>Rhodotorula</taxon>
    </lineage>
</organism>
<dbReference type="Proteomes" id="UP000777482">
    <property type="component" value="Unassembled WGS sequence"/>
</dbReference>
<reference evidence="1 2" key="1">
    <citation type="submission" date="2020-11" db="EMBL/GenBank/DDBJ databases">
        <title>Kefir isolates.</title>
        <authorList>
            <person name="Marcisauskas S."/>
            <person name="Kim Y."/>
            <person name="Blasche S."/>
        </authorList>
    </citation>
    <scope>NUCLEOTIDE SEQUENCE [LARGE SCALE GENOMIC DNA]</scope>
    <source>
        <strain evidence="1 2">KR</strain>
    </source>
</reference>
<comment type="caution">
    <text evidence="1">The sequence shown here is derived from an EMBL/GenBank/DDBJ whole genome shotgun (WGS) entry which is preliminary data.</text>
</comment>
<name>A0A9P6VWH4_RHOMI</name>
<gene>
    <name evidence="1" type="ORF">C6P46_000486</name>
</gene>
<dbReference type="AlphaFoldDB" id="A0A9P6VWH4"/>
<dbReference type="OrthoDB" id="10500622at2759"/>
<protein>
    <submittedName>
        <fullName evidence="1">Uncharacterized protein</fullName>
    </submittedName>
</protein>
<evidence type="ECO:0000313" key="1">
    <source>
        <dbReference type="EMBL" id="KAG0656054.1"/>
    </source>
</evidence>
<proteinExistence type="predicted"/>
<sequence>MPVPQLPVELIKLIVTDPVLEKGNLQSVSLTARAFPPLVRPALFRSLEIPLRWITEAEDAEPQDTVNQGRAITLAEMERLMAFRLRPDLAALVKKVSIHSDDDFPDLEPPPGSIRMMPHDLMQLVYTVFPRLEKDLILDADTWTSLQTCSALRKLSIETNSFEGGIPAIPPVLPFRLETLEVYDTYQINWEVVFLRPFLRVYMSDREGEQVDGQFLSAWFTVALPTCVALERLTIETNYALLPLPKTPQGLLAIPEVAAALPATLRRIDFDTPPHDREIEAALKNNRSVRILGIPSEG</sequence>
<keyword evidence="2" id="KW-1185">Reference proteome</keyword>
<evidence type="ECO:0000313" key="2">
    <source>
        <dbReference type="Proteomes" id="UP000777482"/>
    </source>
</evidence>